<evidence type="ECO:0000256" key="1">
    <source>
        <dbReference type="SAM" id="Phobius"/>
    </source>
</evidence>
<evidence type="ECO:0000313" key="2">
    <source>
        <dbReference type="EMBL" id="MBN9672706.1"/>
    </source>
</evidence>
<feature type="transmembrane region" description="Helical" evidence="1">
    <location>
        <begin position="46"/>
        <end position="64"/>
    </location>
</feature>
<name>A0A939EGC0_9HYPH</name>
<sequence length="136" mass="14675">MTGLPPFKNALRIAGGFALLFGALTVVSGGFVLFGGQTAMQLAGDAVRFVVWFNFLAGAAYMAAGIGMLRRKRWACWLALAILASTVAVICAFAVHVILGHAYETRTWLALTFRAALWAVNSWIAWKALRKARPAC</sequence>
<reference evidence="2" key="1">
    <citation type="submission" date="2020-12" db="EMBL/GenBank/DDBJ databases">
        <title>Oil enriched cultivation method for isolating marine PHA-producing bacteria.</title>
        <authorList>
            <person name="Zheng W."/>
            <person name="Yu S."/>
            <person name="Huang Y."/>
        </authorList>
    </citation>
    <scope>NUCLEOTIDE SEQUENCE</scope>
    <source>
        <strain evidence="2">SY-2-12</strain>
    </source>
</reference>
<protein>
    <submittedName>
        <fullName evidence="2">Uncharacterized protein</fullName>
    </submittedName>
</protein>
<keyword evidence="1" id="KW-1133">Transmembrane helix</keyword>
<gene>
    <name evidence="2" type="ORF">JF539_20290</name>
</gene>
<dbReference type="EMBL" id="JAEKJZ010000005">
    <property type="protein sequence ID" value="MBN9672706.1"/>
    <property type="molecule type" value="Genomic_DNA"/>
</dbReference>
<feature type="transmembrane region" description="Helical" evidence="1">
    <location>
        <begin position="76"/>
        <end position="102"/>
    </location>
</feature>
<accession>A0A939EGC0</accession>
<organism evidence="2 3">
    <name type="scientific">Roseibium aggregatum</name>
    <dbReference type="NCBI Taxonomy" id="187304"/>
    <lineage>
        <taxon>Bacteria</taxon>
        <taxon>Pseudomonadati</taxon>
        <taxon>Pseudomonadota</taxon>
        <taxon>Alphaproteobacteria</taxon>
        <taxon>Hyphomicrobiales</taxon>
        <taxon>Stappiaceae</taxon>
        <taxon>Roseibium</taxon>
    </lineage>
</organism>
<dbReference type="RefSeq" id="WP_207142567.1">
    <property type="nucleotide sequence ID" value="NZ_JAEKJZ010000005.1"/>
</dbReference>
<comment type="caution">
    <text evidence="2">The sequence shown here is derived from an EMBL/GenBank/DDBJ whole genome shotgun (WGS) entry which is preliminary data.</text>
</comment>
<feature type="transmembrane region" description="Helical" evidence="1">
    <location>
        <begin position="108"/>
        <end position="126"/>
    </location>
</feature>
<keyword evidence="1" id="KW-0472">Membrane</keyword>
<evidence type="ECO:0000313" key="3">
    <source>
        <dbReference type="Proteomes" id="UP000664096"/>
    </source>
</evidence>
<dbReference type="AlphaFoldDB" id="A0A939EGC0"/>
<proteinExistence type="predicted"/>
<keyword evidence="1" id="KW-0812">Transmembrane</keyword>
<dbReference type="Proteomes" id="UP000664096">
    <property type="component" value="Unassembled WGS sequence"/>
</dbReference>
<feature type="transmembrane region" description="Helical" evidence="1">
    <location>
        <begin position="12"/>
        <end position="34"/>
    </location>
</feature>